<dbReference type="RefSeq" id="WP_307326970.1">
    <property type="nucleotide sequence ID" value="NZ_JAUSUG010000012.1"/>
</dbReference>
<evidence type="ECO:0000313" key="2">
    <source>
        <dbReference type="EMBL" id="MDQ0255807.1"/>
    </source>
</evidence>
<comment type="caution">
    <text evidence="2">The sequence shown here is derived from an EMBL/GenBank/DDBJ whole genome shotgun (WGS) entry which is preliminary data.</text>
</comment>
<name>A0ABT9ZYJ7_9BACI</name>
<proteinExistence type="predicted"/>
<reference evidence="2 3" key="1">
    <citation type="submission" date="2023-07" db="EMBL/GenBank/DDBJ databases">
        <title>Genomic Encyclopedia of Type Strains, Phase IV (KMG-IV): sequencing the most valuable type-strain genomes for metagenomic binning, comparative biology and taxonomic classification.</title>
        <authorList>
            <person name="Goeker M."/>
        </authorList>
    </citation>
    <scope>NUCLEOTIDE SEQUENCE [LARGE SCALE GENOMIC DNA]</scope>
    <source>
        <strain evidence="2 3">DSM 9768</strain>
    </source>
</reference>
<sequence length="261" mass="30984">MFSLYPPNFNVYSNRPYIIIRPKPNTFSYIHVFLDELKLKTFGTDDDIYLRKDKLPKGAHILRLIGENKITQYEEETFYSIDVAREKLVREPQKHDYKTGDIIVASDNKKGIPDGYMGHSALIIDEKYMLESDYSADSIAINSINSFFKDHEWYALYRPLDEKMGQQAVEWGLSYYEKYQENLKKGINRPVFSFIPSSMKDLWNAIYCSKLIWVCYYYGANYKFEHDGLWFSPQNLDEQLKKDKNFTLIYEHPDHSFKIKF</sequence>
<dbReference type="Gene3D" id="3.90.1720.10">
    <property type="entry name" value="endopeptidase domain like (from Nostoc punctiforme)"/>
    <property type="match status" value="1"/>
</dbReference>
<dbReference type="InterPro" id="IPR038765">
    <property type="entry name" value="Papain-like_cys_pep_sf"/>
</dbReference>
<dbReference type="SUPFAM" id="SSF54001">
    <property type="entry name" value="Cysteine proteinases"/>
    <property type="match status" value="1"/>
</dbReference>
<organism evidence="2 3">
    <name type="scientific">Evansella vedderi</name>
    <dbReference type="NCBI Taxonomy" id="38282"/>
    <lineage>
        <taxon>Bacteria</taxon>
        <taxon>Bacillati</taxon>
        <taxon>Bacillota</taxon>
        <taxon>Bacilli</taxon>
        <taxon>Bacillales</taxon>
        <taxon>Bacillaceae</taxon>
        <taxon>Evansella</taxon>
    </lineage>
</organism>
<protein>
    <submittedName>
        <fullName evidence="2">Uncharacterized protein YycO</fullName>
    </submittedName>
</protein>
<gene>
    <name evidence="2" type="ORF">J2S74_003189</name>
</gene>
<evidence type="ECO:0000313" key="3">
    <source>
        <dbReference type="Proteomes" id="UP001230005"/>
    </source>
</evidence>
<dbReference type="InterPro" id="IPR008044">
    <property type="entry name" value="Phage_lysin"/>
</dbReference>
<keyword evidence="3" id="KW-1185">Reference proteome</keyword>
<dbReference type="Proteomes" id="UP001230005">
    <property type="component" value="Unassembled WGS sequence"/>
</dbReference>
<dbReference type="EMBL" id="JAUSUG010000012">
    <property type="protein sequence ID" value="MDQ0255807.1"/>
    <property type="molecule type" value="Genomic_DNA"/>
</dbReference>
<feature type="domain" description="Bacteriophage lysin" evidence="1">
    <location>
        <begin position="86"/>
        <end position="154"/>
    </location>
</feature>
<accession>A0ABT9ZYJ7</accession>
<evidence type="ECO:0000259" key="1">
    <source>
        <dbReference type="Pfam" id="PF05382"/>
    </source>
</evidence>
<dbReference type="Pfam" id="PF05382">
    <property type="entry name" value="Amidase_5"/>
    <property type="match status" value="1"/>
</dbReference>